<organism evidence="1 2">
    <name type="scientific">Aspergillus sydowii CBS 593.65</name>
    <dbReference type="NCBI Taxonomy" id="1036612"/>
    <lineage>
        <taxon>Eukaryota</taxon>
        <taxon>Fungi</taxon>
        <taxon>Dikarya</taxon>
        <taxon>Ascomycota</taxon>
        <taxon>Pezizomycotina</taxon>
        <taxon>Eurotiomycetes</taxon>
        <taxon>Eurotiomycetidae</taxon>
        <taxon>Eurotiales</taxon>
        <taxon>Aspergillaceae</taxon>
        <taxon>Aspergillus</taxon>
        <taxon>Aspergillus subgen. Nidulantes</taxon>
    </lineage>
</organism>
<dbReference type="Proteomes" id="UP000184356">
    <property type="component" value="Unassembled WGS sequence"/>
</dbReference>
<dbReference type="VEuPathDB" id="FungiDB:ASPSYDRAFT_657383"/>
<dbReference type="EMBL" id="KV878583">
    <property type="protein sequence ID" value="OJJ62652.1"/>
    <property type="molecule type" value="Genomic_DNA"/>
</dbReference>
<sequence length="181" mass="20510">MTTLGGTEPSIPLEANSTCNEHASPFSTHLIPESPKHRLLSAECRDRAPLPGRNGSLQADVSTPRTSYTESTEFAVSRNLYACRYCRRLRPAKHFADRMLCRGRGRRGQDARRRFCIQCGLAPRGECGEARYGRGAEIWIQGVLYVVCKDCRRFAQGRPGLDTPRCWWCWEKGFCRPRPCS</sequence>
<evidence type="ECO:0000313" key="2">
    <source>
        <dbReference type="Proteomes" id="UP000184356"/>
    </source>
</evidence>
<name>A0A1L9TTC2_9EURO</name>
<dbReference type="GeneID" id="63766398"/>
<dbReference type="RefSeq" id="XP_040706458.1">
    <property type="nucleotide sequence ID" value="XM_040850325.1"/>
</dbReference>
<protein>
    <submittedName>
        <fullName evidence="1">Uncharacterized protein</fullName>
    </submittedName>
</protein>
<dbReference type="OrthoDB" id="5281164at2759"/>
<keyword evidence="2" id="KW-1185">Reference proteome</keyword>
<evidence type="ECO:0000313" key="1">
    <source>
        <dbReference type="EMBL" id="OJJ62652.1"/>
    </source>
</evidence>
<dbReference type="AlphaFoldDB" id="A0A1L9TTC2"/>
<reference evidence="2" key="1">
    <citation type="journal article" date="2017" name="Genome Biol.">
        <title>Comparative genomics reveals high biological diversity and specific adaptations in the industrially and medically important fungal genus Aspergillus.</title>
        <authorList>
            <person name="de Vries R.P."/>
            <person name="Riley R."/>
            <person name="Wiebenga A."/>
            <person name="Aguilar-Osorio G."/>
            <person name="Amillis S."/>
            <person name="Uchima C.A."/>
            <person name="Anderluh G."/>
            <person name="Asadollahi M."/>
            <person name="Askin M."/>
            <person name="Barry K."/>
            <person name="Battaglia E."/>
            <person name="Bayram O."/>
            <person name="Benocci T."/>
            <person name="Braus-Stromeyer S.A."/>
            <person name="Caldana C."/>
            <person name="Canovas D."/>
            <person name="Cerqueira G.C."/>
            <person name="Chen F."/>
            <person name="Chen W."/>
            <person name="Choi C."/>
            <person name="Clum A."/>
            <person name="Dos Santos R.A."/>
            <person name="Damasio A.R."/>
            <person name="Diallinas G."/>
            <person name="Emri T."/>
            <person name="Fekete E."/>
            <person name="Flipphi M."/>
            <person name="Freyberg S."/>
            <person name="Gallo A."/>
            <person name="Gournas C."/>
            <person name="Habgood R."/>
            <person name="Hainaut M."/>
            <person name="Harispe M.L."/>
            <person name="Henrissat B."/>
            <person name="Hilden K.S."/>
            <person name="Hope R."/>
            <person name="Hossain A."/>
            <person name="Karabika E."/>
            <person name="Karaffa L."/>
            <person name="Karanyi Z."/>
            <person name="Krasevec N."/>
            <person name="Kuo A."/>
            <person name="Kusch H."/>
            <person name="LaButti K."/>
            <person name="Lagendijk E.L."/>
            <person name="Lapidus A."/>
            <person name="Levasseur A."/>
            <person name="Lindquist E."/>
            <person name="Lipzen A."/>
            <person name="Logrieco A.F."/>
            <person name="MacCabe A."/>
            <person name="Maekelae M.R."/>
            <person name="Malavazi I."/>
            <person name="Melin P."/>
            <person name="Meyer V."/>
            <person name="Mielnichuk N."/>
            <person name="Miskei M."/>
            <person name="Molnar A.P."/>
            <person name="Mule G."/>
            <person name="Ngan C.Y."/>
            <person name="Orejas M."/>
            <person name="Orosz E."/>
            <person name="Ouedraogo J.P."/>
            <person name="Overkamp K.M."/>
            <person name="Park H.-S."/>
            <person name="Perrone G."/>
            <person name="Piumi F."/>
            <person name="Punt P.J."/>
            <person name="Ram A.F."/>
            <person name="Ramon A."/>
            <person name="Rauscher S."/>
            <person name="Record E."/>
            <person name="Riano-Pachon D.M."/>
            <person name="Robert V."/>
            <person name="Roehrig J."/>
            <person name="Ruller R."/>
            <person name="Salamov A."/>
            <person name="Salih N.S."/>
            <person name="Samson R.A."/>
            <person name="Sandor E."/>
            <person name="Sanguinetti M."/>
            <person name="Schuetze T."/>
            <person name="Sepcic K."/>
            <person name="Shelest E."/>
            <person name="Sherlock G."/>
            <person name="Sophianopoulou V."/>
            <person name="Squina F.M."/>
            <person name="Sun H."/>
            <person name="Susca A."/>
            <person name="Todd R.B."/>
            <person name="Tsang A."/>
            <person name="Unkles S.E."/>
            <person name="van de Wiele N."/>
            <person name="van Rossen-Uffink D."/>
            <person name="Oliveira J.V."/>
            <person name="Vesth T.C."/>
            <person name="Visser J."/>
            <person name="Yu J.-H."/>
            <person name="Zhou M."/>
            <person name="Andersen M.R."/>
            <person name="Archer D.B."/>
            <person name="Baker S.E."/>
            <person name="Benoit I."/>
            <person name="Brakhage A.A."/>
            <person name="Braus G.H."/>
            <person name="Fischer R."/>
            <person name="Frisvad J.C."/>
            <person name="Goldman G.H."/>
            <person name="Houbraken J."/>
            <person name="Oakley B."/>
            <person name="Pocsi I."/>
            <person name="Scazzocchio C."/>
            <person name="Seiboth B."/>
            <person name="vanKuyk P.A."/>
            <person name="Wortman J."/>
            <person name="Dyer P.S."/>
            <person name="Grigoriev I.V."/>
        </authorList>
    </citation>
    <scope>NUCLEOTIDE SEQUENCE [LARGE SCALE GENOMIC DNA]</scope>
    <source>
        <strain evidence="2">CBS 593.65</strain>
    </source>
</reference>
<proteinExistence type="predicted"/>
<gene>
    <name evidence="1" type="ORF">ASPSYDRAFT_657383</name>
</gene>
<accession>A0A1L9TTC2</accession>